<dbReference type="EMBL" id="SNRY01005659">
    <property type="protein sequence ID" value="KAA6314413.1"/>
    <property type="molecule type" value="Genomic_DNA"/>
</dbReference>
<dbReference type="SUPFAM" id="SSF50249">
    <property type="entry name" value="Nucleic acid-binding proteins"/>
    <property type="match status" value="1"/>
</dbReference>
<comment type="caution">
    <text evidence="2">The sequence shown here is derived from an EMBL/GenBank/DDBJ whole genome shotgun (WGS) entry which is preliminary data.</text>
</comment>
<accession>A0A5J4Q1G2</accession>
<gene>
    <name evidence="2" type="ORF">EZS27_034967</name>
</gene>
<dbReference type="InterPro" id="IPR012340">
    <property type="entry name" value="NA-bd_OB-fold"/>
</dbReference>
<evidence type="ECO:0000259" key="1">
    <source>
        <dbReference type="Pfam" id="PF17191"/>
    </source>
</evidence>
<name>A0A5J4Q1G2_9ZZZZ</name>
<proteinExistence type="predicted"/>
<evidence type="ECO:0000313" key="2">
    <source>
        <dbReference type="EMBL" id="KAA6314413.1"/>
    </source>
</evidence>
<organism evidence="2">
    <name type="scientific">termite gut metagenome</name>
    <dbReference type="NCBI Taxonomy" id="433724"/>
    <lineage>
        <taxon>unclassified sequences</taxon>
        <taxon>metagenomes</taxon>
        <taxon>organismal metagenomes</taxon>
    </lineage>
</organism>
<reference evidence="2" key="1">
    <citation type="submission" date="2019-03" db="EMBL/GenBank/DDBJ databases">
        <title>Single cell metagenomics reveals metabolic interactions within the superorganism composed of flagellate Streblomastix strix and complex community of Bacteroidetes bacteria on its surface.</title>
        <authorList>
            <person name="Treitli S.C."/>
            <person name="Kolisko M."/>
            <person name="Husnik F."/>
            <person name="Keeling P."/>
            <person name="Hampl V."/>
        </authorList>
    </citation>
    <scope>NUCLEOTIDE SEQUENCE</scope>
    <source>
        <strain evidence="2">STM</strain>
    </source>
</reference>
<feature type="domain" description="RecG wedge" evidence="1">
    <location>
        <begin position="8"/>
        <end position="82"/>
    </location>
</feature>
<dbReference type="InterPro" id="IPR033454">
    <property type="entry name" value="RecG_wedge"/>
</dbReference>
<dbReference type="Pfam" id="PF17191">
    <property type="entry name" value="RecG_wedge"/>
    <property type="match status" value="1"/>
</dbReference>
<sequence length="88" mass="10476">MFDLTTRNIQFLSGVGPQRAAVLNKELKIYSLYDMLHYFPYKYIDRSHIYRISEIDDNMPYLQLKGQIQQFELFGEGRIKILHVSAFQ</sequence>
<protein>
    <recommendedName>
        <fullName evidence="1">RecG wedge domain-containing protein</fullName>
    </recommendedName>
</protein>
<dbReference type="AlphaFoldDB" id="A0A5J4Q1G2"/>